<evidence type="ECO:0000313" key="2">
    <source>
        <dbReference type="EMBL" id="KAK3324538.1"/>
    </source>
</evidence>
<reference evidence="2" key="2">
    <citation type="submission" date="2023-06" db="EMBL/GenBank/DDBJ databases">
        <authorList>
            <consortium name="Lawrence Berkeley National Laboratory"/>
            <person name="Haridas S."/>
            <person name="Hensen N."/>
            <person name="Bonometti L."/>
            <person name="Westerberg I."/>
            <person name="Brannstrom I.O."/>
            <person name="Guillou S."/>
            <person name="Cros-Aarteil S."/>
            <person name="Calhoun S."/>
            <person name="Kuo A."/>
            <person name="Mondo S."/>
            <person name="Pangilinan J."/>
            <person name="Riley R."/>
            <person name="Labutti K."/>
            <person name="Andreopoulos B."/>
            <person name="Lipzen A."/>
            <person name="Chen C."/>
            <person name="Yanf M."/>
            <person name="Daum C."/>
            <person name="Ng V."/>
            <person name="Clum A."/>
            <person name="Steindorff A."/>
            <person name="Ohm R."/>
            <person name="Martin F."/>
            <person name="Silar P."/>
            <person name="Natvig D."/>
            <person name="Lalanne C."/>
            <person name="Gautier V."/>
            <person name="Ament-Velasquez S.L."/>
            <person name="Kruys A."/>
            <person name="Hutchinson M.I."/>
            <person name="Powell A.J."/>
            <person name="Barry K."/>
            <person name="Miller A.N."/>
            <person name="Grigoriev I.V."/>
            <person name="Debuchy R."/>
            <person name="Gladieux P."/>
            <person name="Thoren M.H."/>
            <person name="Johannesson H."/>
        </authorList>
    </citation>
    <scope>NUCLEOTIDE SEQUENCE</scope>
    <source>
        <strain evidence="2">SMH4131-1</strain>
    </source>
</reference>
<name>A0AAE0IG39_9PEZI</name>
<keyword evidence="1" id="KW-0732">Signal</keyword>
<feature type="chain" id="PRO_5042265509" evidence="1">
    <location>
        <begin position="21"/>
        <end position="133"/>
    </location>
</feature>
<feature type="signal peptide" evidence="1">
    <location>
        <begin position="1"/>
        <end position="20"/>
    </location>
</feature>
<dbReference type="EMBL" id="JAUEPO010000004">
    <property type="protein sequence ID" value="KAK3324538.1"/>
    <property type="molecule type" value="Genomic_DNA"/>
</dbReference>
<comment type="caution">
    <text evidence="2">The sequence shown here is derived from an EMBL/GenBank/DDBJ whole genome shotgun (WGS) entry which is preliminary data.</text>
</comment>
<evidence type="ECO:0000313" key="3">
    <source>
        <dbReference type="Proteomes" id="UP001286456"/>
    </source>
</evidence>
<accession>A0AAE0IG39</accession>
<dbReference type="Proteomes" id="UP001286456">
    <property type="component" value="Unassembled WGS sequence"/>
</dbReference>
<evidence type="ECO:0000256" key="1">
    <source>
        <dbReference type="SAM" id="SignalP"/>
    </source>
</evidence>
<reference evidence="2" key="1">
    <citation type="journal article" date="2023" name="Mol. Phylogenet. Evol.">
        <title>Genome-scale phylogeny and comparative genomics of the fungal order Sordariales.</title>
        <authorList>
            <person name="Hensen N."/>
            <person name="Bonometti L."/>
            <person name="Westerberg I."/>
            <person name="Brannstrom I.O."/>
            <person name="Guillou S."/>
            <person name="Cros-Aarteil S."/>
            <person name="Calhoun S."/>
            <person name="Haridas S."/>
            <person name="Kuo A."/>
            <person name="Mondo S."/>
            <person name="Pangilinan J."/>
            <person name="Riley R."/>
            <person name="LaButti K."/>
            <person name="Andreopoulos B."/>
            <person name="Lipzen A."/>
            <person name="Chen C."/>
            <person name="Yan M."/>
            <person name="Daum C."/>
            <person name="Ng V."/>
            <person name="Clum A."/>
            <person name="Steindorff A."/>
            <person name="Ohm R.A."/>
            <person name="Martin F."/>
            <person name="Silar P."/>
            <person name="Natvig D.O."/>
            <person name="Lalanne C."/>
            <person name="Gautier V."/>
            <person name="Ament-Velasquez S.L."/>
            <person name="Kruys A."/>
            <person name="Hutchinson M.I."/>
            <person name="Powell A.J."/>
            <person name="Barry K."/>
            <person name="Miller A.N."/>
            <person name="Grigoriev I.V."/>
            <person name="Debuchy R."/>
            <person name="Gladieux P."/>
            <person name="Hiltunen Thoren M."/>
            <person name="Johannesson H."/>
        </authorList>
    </citation>
    <scope>NUCLEOTIDE SEQUENCE</scope>
    <source>
        <strain evidence="2">SMH4131-1</strain>
    </source>
</reference>
<organism evidence="2 3">
    <name type="scientific">Cercophora scortea</name>
    <dbReference type="NCBI Taxonomy" id="314031"/>
    <lineage>
        <taxon>Eukaryota</taxon>
        <taxon>Fungi</taxon>
        <taxon>Dikarya</taxon>
        <taxon>Ascomycota</taxon>
        <taxon>Pezizomycotina</taxon>
        <taxon>Sordariomycetes</taxon>
        <taxon>Sordariomycetidae</taxon>
        <taxon>Sordariales</taxon>
        <taxon>Lasiosphaeriaceae</taxon>
        <taxon>Cercophora</taxon>
    </lineage>
</organism>
<protein>
    <submittedName>
        <fullName evidence="2">Uncharacterized protein</fullName>
    </submittedName>
</protein>
<dbReference type="AlphaFoldDB" id="A0AAE0IG39"/>
<keyword evidence="3" id="KW-1185">Reference proteome</keyword>
<proteinExistence type="predicted"/>
<gene>
    <name evidence="2" type="ORF">B0T19DRAFT_443948</name>
</gene>
<sequence length="133" mass="13740">MVHFTIYTLAAIAMALGSTAAPSPATGISQTPASSFQYRFYANGNCNHNAAASSTFPRNDDGPGHGSTGGNCYSAPTGVNWQRVEIDQTFSGTNHKVITFCNINCAGSGSGLQSGTNCYTPFPGCAIGSFKVT</sequence>